<dbReference type="Pfam" id="PF20078">
    <property type="entry name" value="DUF6473"/>
    <property type="match status" value="1"/>
</dbReference>
<gene>
    <name evidence="2" type="ORF">ACFPOC_14110</name>
</gene>
<name>A0ABW0SEW9_9RHOB</name>
<proteinExistence type="predicted"/>
<evidence type="ECO:0000313" key="3">
    <source>
        <dbReference type="Proteomes" id="UP001596056"/>
    </source>
</evidence>
<organism evidence="2 3">
    <name type="scientific">Rubellimicrobium aerolatum</name>
    <dbReference type="NCBI Taxonomy" id="490979"/>
    <lineage>
        <taxon>Bacteria</taxon>
        <taxon>Pseudomonadati</taxon>
        <taxon>Pseudomonadota</taxon>
        <taxon>Alphaproteobacteria</taxon>
        <taxon>Rhodobacterales</taxon>
        <taxon>Roseobacteraceae</taxon>
        <taxon>Rubellimicrobium</taxon>
    </lineage>
</organism>
<evidence type="ECO:0000313" key="2">
    <source>
        <dbReference type="EMBL" id="MFC5567543.1"/>
    </source>
</evidence>
<dbReference type="InterPro" id="IPR045524">
    <property type="entry name" value="DUF6473"/>
</dbReference>
<dbReference type="EMBL" id="JBHSNA010000015">
    <property type="protein sequence ID" value="MFC5567543.1"/>
    <property type="molecule type" value="Genomic_DNA"/>
</dbReference>
<dbReference type="Proteomes" id="UP001596056">
    <property type="component" value="Unassembled WGS sequence"/>
</dbReference>
<feature type="domain" description="DUF6473" evidence="1">
    <location>
        <begin position="11"/>
        <end position="218"/>
    </location>
</feature>
<protein>
    <submittedName>
        <fullName evidence="2">DUF6473 family protein</fullName>
    </submittedName>
</protein>
<reference evidence="3" key="1">
    <citation type="journal article" date="2019" name="Int. J. Syst. Evol. Microbiol.">
        <title>The Global Catalogue of Microorganisms (GCM) 10K type strain sequencing project: providing services to taxonomists for standard genome sequencing and annotation.</title>
        <authorList>
            <consortium name="The Broad Institute Genomics Platform"/>
            <consortium name="The Broad Institute Genome Sequencing Center for Infectious Disease"/>
            <person name="Wu L."/>
            <person name="Ma J."/>
        </authorList>
    </citation>
    <scope>NUCLEOTIDE SEQUENCE [LARGE SCALE GENOMIC DNA]</scope>
    <source>
        <strain evidence="3">KACC 11588</strain>
    </source>
</reference>
<accession>A0ABW0SEW9</accession>
<sequence>MKHDRSIWAGSGLAPCRYGASRLLFRGPERRLDGDYVAAVGGGLTLGRGVAEPFPALLEAELGEVCVNLGQPGASVEAFLADGEAMAACRGARAVVLEAVGVGNLSNRLYSVHPRRNDRFLRASPVLRALFPEMDFAEVCFTGHLLRGLREAAPDRFDIVREELRIAWIARMRGFLDLVGPRVVLLWRPEEGGGEPVTVTEGMVEALRPRVAGVVALPGVGMGEDAHRAVAAALVGPVRACLEEARAAVAAS</sequence>
<dbReference type="RefSeq" id="WP_209841165.1">
    <property type="nucleotide sequence ID" value="NZ_JAGGJP010000009.1"/>
</dbReference>
<evidence type="ECO:0000259" key="1">
    <source>
        <dbReference type="Pfam" id="PF20078"/>
    </source>
</evidence>
<keyword evidence="3" id="KW-1185">Reference proteome</keyword>
<comment type="caution">
    <text evidence="2">The sequence shown here is derived from an EMBL/GenBank/DDBJ whole genome shotgun (WGS) entry which is preliminary data.</text>
</comment>